<sequence length="96" mass="10239">MTAIEHAAAQQTTTPVGPVVWILSEGELSEGGTVLGVYLDRDLARGDFLAKAQELNDRFSIDDARQDANGGLHITGGCDWISLEPHSVVTAPQIHS</sequence>
<reference evidence="1 2" key="1">
    <citation type="submission" date="2024-10" db="EMBL/GenBank/DDBJ databases">
        <title>The Natural Products Discovery Center: Release of the First 8490 Sequenced Strains for Exploring Actinobacteria Biosynthetic Diversity.</title>
        <authorList>
            <person name="Kalkreuter E."/>
            <person name="Kautsar S.A."/>
            <person name="Yang D."/>
            <person name="Bader C.D."/>
            <person name="Teijaro C.N."/>
            <person name="Fluegel L."/>
            <person name="Davis C.M."/>
            <person name="Simpson J.R."/>
            <person name="Lauterbach L."/>
            <person name="Steele A.D."/>
            <person name="Gui C."/>
            <person name="Meng S."/>
            <person name="Li G."/>
            <person name="Viehrig K."/>
            <person name="Ye F."/>
            <person name="Su P."/>
            <person name="Kiefer A.F."/>
            <person name="Nichols A."/>
            <person name="Cepeda A.J."/>
            <person name="Yan W."/>
            <person name="Fan B."/>
            <person name="Jiang Y."/>
            <person name="Adhikari A."/>
            <person name="Zheng C.-J."/>
            <person name="Schuster L."/>
            <person name="Cowan T.M."/>
            <person name="Smanski M.J."/>
            <person name="Chevrette M.G."/>
            <person name="De Carvalho L.P.S."/>
            <person name="Shen B."/>
        </authorList>
    </citation>
    <scope>NUCLEOTIDE SEQUENCE [LARGE SCALE GENOMIC DNA]</scope>
    <source>
        <strain evidence="1 2">NPDC001390</strain>
    </source>
</reference>
<evidence type="ECO:0000313" key="2">
    <source>
        <dbReference type="Proteomes" id="UP001602058"/>
    </source>
</evidence>
<protein>
    <submittedName>
        <fullName evidence="1">Uncharacterized protein</fullName>
    </submittedName>
</protein>
<dbReference type="RefSeq" id="WP_351086052.1">
    <property type="nucleotide sequence ID" value="NZ_JBEOZG010000037.1"/>
</dbReference>
<gene>
    <name evidence="1" type="ORF">ACFY1D_36985</name>
</gene>
<keyword evidence="2" id="KW-1185">Reference proteome</keyword>
<evidence type="ECO:0000313" key="1">
    <source>
        <dbReference type="EMBL" id="MFF4526968.1"/>
    </source>
</evidence>
<dbReference type="EMBL" id="JBIAWJ010000031">
    <property type="protein sequence ID" value="MFF4526968.1"/>
    <property type="molecule type" value="Genomic_DNA"/>
</dbReference>
<organism evidence="1 2">
    <name type="scientific">Streptomyces bluensis</name>
    <dbReference type="NCBI Taxonomy" id="33897"/>
    <lineage>
        <taxon>Bacteria</taxon>
        <taxon>Bacillati</taxon>
        <taxon>Actinomycetota</taxon>
        <taxon>Actinomycetes</taxon>
        <taxon>Kitasatosporales</taxon>
        <taxon>Streptomycetaceae</taxon>
        <taxon>Streptomyces</taxon>
    </lineage>
</organism>
<name>A0ABW6UXY3_9ACTN</name>
<comment type="caution">
    <text evidence="1">The sequence shown here is derived from an EMBL/GenBank/DDBJ whole genome shotgun (WGS) entry which is preliminary data.</text>
</comment>
<dbReference type="Proteomes" id="UP001602058">
    <property type="component" value="Unassembled WGS sequence"/>
</dbReference>
<proteinExistence type="predicted"/>
<accession>A0ABW6UXY3</accession>